<feature type="compositionally biased region" description="Low complexity" evidence="1">
    <location>
        <begin position="94"/>
        <end position="103"/>
    </location>
</feature>
<reference evidence="2" key="2">
    <citation type="submission" date="2015-06" db="UniProtKB">
        <authorList>
            <consortium name="EnsemblPlants"/>
        </authorList>
    </citation>
    <scope>IDENTIFICATION</scope>
</reference>
<reference evidence="3" key="1">
    <citation type="submission" date="2013-06" db="EMBL/GenBank/DDBJ databases">
        <authorList>
            <person name="Zhao Q."/>
        </authorList>
    </citation>
    <scope>NUCLEOTIDE SEQUENCE</scope>
    <source>
        <strain evidence="3">cv. W1943</strain>
    </source>
</reference>
<evidence type="ECO:0000313" key="3">
    <source>
        <dbReference type="Proteomes" id="UP000008022"/>
    </source>
</evidence>
<dbReference type="Proteomes" id="UP000008022">
    <property type="component" value="Unassembled WGS sequence"/>
</dbReference>
<dbReference type="STRING" id="4529.A0A0E0MX84"/>
<evidence type="ECO:0000313" key="2">
    <source>
        <dbReference type="EnsemblPlants" id="ORUFI01G19750.1"/>
    </source>
</evidence>
<accession>A0A0E0MX84</accession>
<proteinExistence type="predicted"/>
<protein>
    <submittedName>
        <fullName evidence="2">Uncharacterized protein</fullName>
    </submittedName>
</protein>
<dbReference type="HOGENOM" id="CLU_1646459_0_0_1"/>
<sequence>MFLALASVPETRMLGEEDQNTPGAGPLVISLHSLFLLFLSLEGAPVAGRRAVAGAVSLSLSPSPLAALRPPRPAASFAPPRRATGPVAVRAATAASNSPAAATPKKRVATGLTKPRPVSPALQAVVGAAEIPRTEALKMFFFAPPPSRSRRRKRTRMRRRR</sequence>
<keyword evidence="3" id="KW-1185">Reference proteome</keyword>
<evidence type="ECO:0000256" key="1">
    <source>
        <dbReference type="SAM" id="MobiDB-lite"/>
    </source>
</evidence>
<dbReference type="AlphaFoldDB" id="A0A0E0MX84"/>
<organism evidence="2 3">
    <name type="scientific">Oryza rufipogon</name>
    <name type="common">Brownbeard rice</name>
    <name type="synonym">Asian wild rice</name>
    <dbReference type="NCBI Taxonomy" id="4529"/>
    <lineage>
        <taxon>Eukaryota</taxon>
        <taxon>Viridiplantae</taxon>
        <taxon>Streptophyta</taxon>
        <taxon>Embryophyta</taxon>
        <taxon>Tracheophyta</taxon>
        <taxon>Spermatophyta</taxon>
        <taxon>Magnoliopsida</taxon>
        <taxon>Liliopsida</taxon>
        <taxon>Poales</taxon>
        <taxon>Poaceae</taxon>
        <taxon>BOP clade</taxon>
        <taxon>Oryzoideae</taxon>
        <taxon>Oryzeae</taxon>
        <taxon>Oryzinae</taxon>
        <taxon>Oryza</taxon>
    </lineage>
</organism>
<feature type="region of interest" description="Disordered" evidence="1">
    <location>
        <begin position="94"/>
        <end position="115"/>
    </location>
</feature>
<dbReference type="EnsemblPlants" id="ORUFI01G19750.1">
    <property type="protein sequence ID" value="ORUFI01G19750.1"/>
    <property type="gene ID" value="ORUFI01G19750"/>
</dbReference>
<name>A0A0E0MX84_ORYRU</name>
<dbReference type="Gramene" id="ORUFI01G19750.1">
    <property type="protein sequence ID" value="ORUFI01G19750.1"/>
    <property type="gene ID" value="ORUFI01G19750"/>
</dbReference>